<dbReference type="SUPFAM" id="SSF103473">
    <property type="entry name" value="MFS general substrate transporter"/>
    <property type="match status" value="1"/>
</dbReference>
<keyword evidence="3" id="KW-1185">Reference proteome</keyword>
<feature type="transmembrane region" description="Helical" evidence="1">
    <location>
        <begin position="21"/>
        <end position="37"/>
    </location>
</feature>
<protein>
    <submittedName>
        <fullName evidence="2">Uncharacterized protein</fullName>
    </submittedName>
</protein>
<evidence type="ECO:0000313" key="2">
    <source>
        <dbReference type="EMBL" id="MBP2238252.1"/>
    </source>
</evidence>
<dbReference type="InterPro" id="IPR036259">
    <property type="entry name" value="MFS_trans_sf"/>
</dbReference>
<reference evidence="2 3" key="1">
    <citation type="submission" date="2021-03" db="EMBL/GenBank/DDBJ databases">
        <title>Genomic Encyclopedia of Type Strains, Phase IV (KMG-IV): sequencing the most valuable type-strain genomes for metagenomic binning, comparative biology and taxonomic classification.</title>
        <authorList>
            <person name="Goeker M."/>
        </authorList>
    </citation>
    <scope>NUCLEOTIDE SEQUENCE [LARGE SCALE GENOMIC DNA]</scope>
    <source>
        <strain evidence="2 3">DSM 13372</strain>
    </source>
</reference>
<keyword evidence="1" id="KW-0812">Transmembrane</keyword>
<proteinExistence type="predicted"/>
<accession>A0ABS4R5T0</accession>
<feature type="transmembrane region" description="Helical" evidence="1">
    <location>
        <begin position="43"/>
        <end position="62"/>
    </location>
</feature>
<organism evidence="2 3">
    <name type="scientific">Sinorhizobium kostiense</name>
    <dbReference type="NCBI Taxonomy" id="76747"/>
    <lineage>
        <taxon>Bacteria</taxon>
        <taxon>Pseudomonadati</taxon>
        <taxon>Pseudomonadota</taxon>
        <taxon>Alphaproteobacteria</taxon>
        <taxon>Hyphomicrobiales</taxon>
        <taxon>Rhizobiaceae</taxon>
        <taxon>Sinorhizobium/Ensifer group</taxon>
        <taxon>Sinorhizobium</taxon>
    </lineage>
</organism>
<evidence type="ECO:0000313" key="3">
    <source>
        <dbReference type="Proteomes" id="UP000730739"/>
    </source>
</evidence>
<dbReference type="Proteomes" id="UP000730739">
    <property type="component" value="Unassembled WGS sequence"/>
</dbReference>
<gene>
    <name evidence="2" type="ORF">J2Z31_004779</name>
</gene>
<comment type="caution">
    <text evidence="2">The sequence shown here is derived from an EMBL/GenBank/DDBJ whole genome shotgun (WGS) entry which is preliminary data.</text>
</comment>
<keyword evidence="1" id="KW-0472">Membrane</keyword>
<sequence>MMSLRGTHPATYLLAARALRDFADGFVAILLPVYLIALGFSPLQVGVIATASLFGSALLTILPGCSLPRRKRPEADVNEREEK</sequence>
<name>A0ABS4R5T0_9HYPH</name>
<keyword evidence="1" id="KW-1133">Transmembrane helix</keyword>
<evidence type="ECO:0000256" key="1">
    <source>
        <dbReference type="SAM" id="Phobius"/>
    </source>
</evidence>
<dbReference type="EMBL" id="JAGILA010000007">
    <property type="protein sequence ID" value="MBP2238252.1"/>
    <property type="molecule type" value="Genomic_DNA"/>
</dbReference>